<feature type="transmembrane region" description="Helical" evidence="1">
    <location>
        <begin position="223"/>
        <end position="250"/>
    </location>
</feature>
<evidence type="ECO:0000313" key="3">
    <source>
        <dbReference type="Proteomes" id="UP001642464"/>
    </source>
</evidence>
<feature type="transmembrane region" description="Helical" evidence="1">
    <location>
        <begin position="148"/>
        <end position="168"/>
    </location>
</feature>
<feature type="transmembrane region" description="Helical" evidence="1">
    <location>
        <begin position="188"/>
        <end position="211"/>
    </location>
</feature>
<keyword evidence="3" id="KW-1185">Reference proteome</keyword>
<feature type="transmembrane region" description="Helical" evidence="1">
    <location>
        <begin position="41"/>
        <end position="61"/>
    </location>
</feature>
<feature type="transmembrane region" description="Helical" evidence="1">
    <location>
        <begin position="326"/>
        <end position="345"/>
    </location>
</feature>
<dbReference type="EMBL" id="CAXAMM010026113">
    <property type="protein sequence ID" value="CAK9058252.1"/>
    <property type="molecule type" value="Genomic_DNA"/>
</dbReference>
<proteinExistence type="predicted"/>
<reference evidence="2 3" key="1">
    <citation type="submission" date="2024-02" db="EMBL/GenBank/DDBJ databases">
        <authorList>
            <person name="Chen Y."/>
            <person name="Shah S."/>
            <person name="Dougan E. K."/>
            <person name="Thang M."/>
            <person name="Chan C."/>
        </authorList>
    </citation>
    <scope>NUCLEOTIDE SEQUENCE [LARGE SCALE GENOMIC DNA]</scope>
</reference>
<evidence type="ECO:0000256" key="1">
    <source>
        <dbReference type="SAM" id="Phobius"/>
    </source>
</evidence>
<keyword evidence="1" id="KW-1133">Transmembrane helix</keyword>
<gene>
    <name evidence="2" type="ORF">SCF082_LOCUS31090</name>
</gene>
<protein>
    <recommendedName>
        <fullName evidence="4">ADP,ATP carrier protein</fullName>
    </recommendedName>
</protein>
<organism evidence="2 3">
    <name type="scientific">Durusdinium trenchii</name>
    <dbReference type="NCBI Taxonomy" id="1381693"/>
    <lineage>
        <taxon>Eukaryota</taxon>
        <taxon>Sar</taxon>
        <taxon>Alveolata</taxon>
        <taxon>Dinophyceae</taxon>
        <taxon>Suessiales</taxon>
        <taxon>Symbiodiniaceae</taxon>
        <taxon>Durusdinium</taxon>
    </lineage>
</organism>
<dbReference type="Proteomes" id="UP001642464">
    <property type="component" value="Unassembled WGS sequence"/>
</dbReference>
<sequence length="493" mass="53829">MTFGKTRLVDLDASFVHVSAGPLTKNLTAESFSDRQVSFTLTTWLAVGFVYVVFLVHELYANRVQPVLVSHRGNSLRFQSALLFRWFSNFLNDAMLLPITLDFATSMGQTASMSGFFISCSLFASVLGVVMGQWIVNESAWDQQRARALILWSPVLYTVVLLLEAALSNGAAQLSVSSKQAGMSFWSVLTQCARQGGFLVGPAVFALLSLAVKRSQPMAPPSLMAWVLLAQAMFGLLSALVNSMILPLAVSGVSPPDDDTEDTLFLPNAVDTERVELPVECLELSKRQKVVQGMLFYAFERQFVVTSIEVSTIMLLEVSYHWSVELSGTIFTAVSTSSLSFVFISSALMSKQVFQESMVFMACNCIALLGVIFLFDFRQLGAFGLLLADALVYGCATVSNGLAEGWASRAAEEKTDFSTEVYRTWNMALVCGARSLAPTVARSLLDYGGRNVYAALQLVMVALGTLTVYKTVALVWELNSAPLNHKKPAEKLS</sequence>
<dbReference type="InterPro" id="IPR036259">
    <property type="entry name" value="MFS_trans_sf"/>
</dbReference>
<keyword evidence="1" id="KW-0472">Membrane</keyword>
<name>A0ABP0N5B7_9DINO</name>
<feature type="transmembrane region" description="Helical" evidence="1">
    <location>
        <begin position="82"/>
        <end position="101"/>
    </location>
</feature>
<evidence type="ECO:0000313" key="2">
    <source>
        <dbReference type="EMBL" id="CAK9058252.1"/>
    </source>
</evidence>
<dbReference type="SUPFAM" id="SSF103473">
    <property type="entry name" value="MFS general substrate transporter"/>
    <property type="match status" value="1"/>
</dbReference>
<feature type="transmembrane region" description="Helical" evidence="1">
    <location>
        <begin position="357"/>
        <end position="375"/>
    </location>
</feature>
<feature type="transmembrane region" description="Helical" evidence="1">
    <location>
        <begin position="452"/>
        <end position="476"/>
    </location>
</feature>
<evidence type="ECO:0008006" key="4">
    <source>
        <dbReference type="Google" id="ProtNLM"/>
    </source>
</evidence>
<feature type="transmembrane region" description="Helical" evidence="1">
    <location>
        <begin position="113"/>
        <end position="136"/>
    </location>
</feature>
<accession>A0ABP0N5B7</accession>
<keyword evidence="1" id="KW-0812">Transmembrane</keyword>
<comment type="caution">
    <text evidence="2">The sequence shown here is derived from an EMBL/GenBank/DDBJ whole genome shotgun (WGS) entry which is preliminary data.</text>
</comment>